<feature type="transmembrane region" description="Helical" evidence="1">
    <location>
        <begin position="408"/>
        <end position="429"/>
    </location>
</feature>
<keyword evidence="3" id="KW-1185">Reference proteome</keyword>
<evidence type="ECO:0000313" key="2">
    <source>
        <dbReference type="EMBL" id="KAA2242505.1"/>
    </source>
</evidence>
<feature type="transmembrane region" description="Helical" evidence="1">
    <location>
        <begin position="159"/>
        <end position="185"/>
    </location>
</feature>
<evidence type="ECO:0000313" key="3">
    <source>
        <dbReference type="Proteomes" id="UP000324611"/>
    </source>
</evidence>
<comment type="caution">
    <text evidence="2">The sequence shown here is derived from an EMBL/GenBank/DDBJ whole genome shotgun (WGS) entry which is preliminary data.</text>
</comment>
<evidence type="ECO:0000256" key="1">
    <source>
        <dbReference type="SAM" id="Phobius"/>
    </source>
</evidence>
<keyword evidence="1" id="KW-1133">Transmembrane helix</keyword>
<dbReference type="AlphaFoldDB" id="A0A5B2VTZ0"/>
<dbReference type="RefSeq" id="WP_149837377.1">
    <property type="nucleotide sequence ID" value="NZ_VUOC01000002.1"/>
</dbReference>
<sequence length="468" mass="54191">MQQRYVAWLVIITLASRLAFKLFFHLEFDMSHLWIGWQIIDPQLLQHHLLQSIWYLHSQPPLYNLFLGIVLKLFPLHYAAVLELSYLLLGLLQSLLLYRSMVLLTQKAVLSFTIAGVFAVSPCLVLYENWLFYTFPGMCMLSISVYLLLRFLQTRRAIWCFAFFILLGALALTISMFHLCWLLFIAAGLPVLCRRQAGTILLAAAGPLLLVSAWYYKNLLVFGFWGASSWFGMNISRIMLPPGPAQQYKSLHLDSMTRQLVAQGPFKPLCRYKPFIPLYHGPLEQVPVLQQECKSNGDDNFNNINYLLISQRFQQGAVHSLKYRANRYLHRVLIANTLYFSPASDYFHLEKNRKRIARYNALFNLGDIRIWHGYIGIMNILLGGITMLVLFASLLYCCRQKKNGANTCTIVIAFTCFNILFVLVTGNLLEIGENMRFRFMTLPLFLLLSAMLYVRVRQKYLRKFTRNV</sequence>
<keyword evidence="1" id="KW-0812">Transmembrane</keyword>
<feature type="transmembrane region" description="Helical" evidence="1">
    <location>
        <begin position="109"/>
        <end position="127"/>
    </location>
</feature>
<reference evidence="2 3" key="2">
    <citation type="submission" date="2019-09" db="EMBL/GenBank/DDBJ databases">
        <authorList>
            <person name="Jin C."/>
        </authorList>
    </citation>
    <scope>NUCLEOTIDE SEQUENCE [LARGE SCALE GENOMIC DNA]</scope>
    <source>
        <strain evidence="2 3">BN140078</strain>
    </source>
</reference>
<name>A0A5B2VTZ0_9BACT</name>
<accession>A0A5B2VTZ0</accession>
<keyword evidence="1" id="KW-0472">Membrane</keyword>
<organism evidence="2 3">
    <name type="scientific">Chitinophaga agrisoli</name>
    <dbReference type="NCBI Taxonomy" id="2607653"/>
    <lineage>
        <taxon>Bacteria</taxon>
        <taxon>Pseudomonadati</taxon>
        <taxon>Bacteroidota</taxon>
        <taxon>Chitinophagia</taxon>
        <taxon>Chitinophagales</taxon>
        <taxon>Chitinophagaceae</taxon>
        <taxon>Chitinophaga</taxon>
    </lineage>
</organism>
<proteinExistence type="predicted"/>
<feature type="transmembrane region" description="Helical" evidence="1">
    <location>
        <begin position="133"/>
        <end position="152"/>
    </location>
</feature>
<reference evidence="2 3" key="1">
    <citation type="submission" date="2019-09" db="EMBL/GenBank/DDBJ databases">
        <title>Chitinophaga ginsengihumi sp. nov., isolated from soil of ginseng rhizosphere.</title>
        <authorList>
            <person name="Lee J."/>
        </authorList>
    </citation>
    <scope>NUCLEOTIDE SEQUENCE [LARGE SCALE GENOMIC DNA]</scope>
    <source>
        <strain evidence="2 3">BN140078</strain>
    </source>
</reference>
<dbReference type="Proteomes" id="UP000324611">
    <property type="component" value="Unassembled WGS sequence"/>
</dbReference>
<evidence type="ECO:0008006" key="4">
    <source>
        <dbReference type="Google" id="ProtNLM"/>
    </source>
</evidence>
<protein>
    <recommendedName>
        <fullName evidence="4">Dolichyl-phosphate-mannose-protein mannosyltransferase</fullName>
    </recommendedName>
</protein>
<dbReference type="EMBL" id="VUOC01000002">
    <property type="protein sequence ID" value="KAA2242505.1"/>
    <property type="molecule type" value="Genomic_DNA"/>
</dbReference>
<feature type="transmembrane region" description="Helical" evidence="1">
    <location>
        <begin position="435"/>
        <end position="454"/>
    </location>
</feature>
<feature type="transmembrane region" description="Helical" evidence="1">
    <location>
        <begin position="369"/>
        <end position="396"/>
    </location>
</feature>
<feature type="transmembrane region" description="Helical" evidence="1">
    <location>
        <begin position="197"/>
        <end position="216"/>
    </location>
</feature>
<gene>
    <name evidence="2" type="ORF">F0L74_08155</name>
</gene>
<feature type="transmembrane region" description="Helical" evidence="1">
    <location>
        <begin position="76"/>
        <end position="97"/>
    </location>
</feature>